<dbReference type="EMBL" id="JATAAI010000028">
    <property type="protein sequence ID" value="KAK1736633.1"/>
    <property type="molecule type" value="Genomic_DNA"/>
</dbReference>
<dbReference type="GO" id="GO:0006508">
    <property type="term" value="P:proteolysis"/>
    <property type="evidence" value="ECO:0007669"/>
    <property type="project" value="UniProtKB-KW"/>
</dbReference>
<comment type="caution">
    <text evidence="7">The sequence shown here is derived from an EMBL/GenBank/DDBJ whole genome shotgun (WGS) entry which is preliminary data.</text>
</comment>
<keyword evidence="4 7" id="KW-0378">Hydrolase</keyword>
<sequence length="298" mass="32464">MLTIAKAVATVAARAREELSTSDMNSNGHYDKGRQNNTANDEAIARAIAESMTSETTTQQQHRNISYTANCPGGHGLELFQTSHVQKFKCNVCNRDLEGGSRCWSCLQCNYDSCESCHQKGNTTSLRTTQTQQPNASNFAQPPSPFSSNPFAASSSHMAIVPCTIGNICIEMLVDTGAQTSVLSMPIVRQLGLINRLDRRYMGVAAGVGQARISGKINNVICAFGVGHVEFPMDFIVLDIKDSLVILGLDQMRKYKCLVDMEREKLIFGGANGIEVDMLPANQQHVDFRGLSSGCVMM</sequence>
<feature type="domain" description="Peptidase A2" evidence="6">
    <location>
        <begin position="170"/>
        <end position="251"/>
    </location>
</feature>
<keyword evidence="2" id="KW-0645">Protease</keyword>
<dbReference type="PANTHER" id="PTHR12917:SF1">
    <property type="entry name" value="AT13091P"/>
    <property type="match status" value="1"/>
</dbReference>
<evidence type="ECO:0000313" key="8">
    <source>
        <dbReference type="Proteomes" id="UP001224775"/>
    </source>
</evidence>
<dbReference type="SUPFAM" id="SSF57850">
    <property type="entry name" value="RING/U-box"/>
    <property type="match status" value="1"/>
</dbReference>
<accession>A0AAD9D8I2</accession>
<dbReference type="Proteomes" id="UP001224775">
    <property type="component" value="Unassembled WGS sequence"/>
</dbReference>
<proteinExistence type="inferred from homology"/>
<evidence type="ECO:0000256" key="3">
    <source>
        <dbReference type="ARBA" id="ARBA00022750"/>
    </source>
</evidence>
<evidence type="ECO:0000256" key="2">
    <source>
        <dbReference type="ARBA" id="ARBA00022670"/>
    </source>
</evidence>
<dbReference type="InterPro" id="IPR001995">
    <property type="entry name" value="Peptidase_A2_cat"/>
</dbReference>
<keyword evidence="8" id="KW-1185">Reference proteome</keyword>
<evidence type="ECO:0000256" key="5">
    <source>
        <dbReference type="SAM" id="MobiDB-lite"/>
    </source>
</evidence>
<keyword evidence="3" id="KW-0064">Aspartyl protease</keyword>
<dbReference type="EC" id="3.4.23.-" evidence="7"/>
<reference evidence="7" key="1">
    <citation type="submission" date="2023-06" db="EMBL/GenBank/DDBJ databases">
        <title>Survivors Of The Sea: Transcriptome response of Skeletonema marinoi to long-term dormancy.</title>
        <authorList>
            <person name="Pinder M.I.M."/>
            <person name="Kourtchenko O."/>
            <person name="Robertson E.K."/>
            <person name="Larsson T."/>
            <person name="Maumus F."/>
            <person name="Osuna-Cruz C.M."/>
            <person name="Vancaester E."/>
            <person name="Stenow R."/>
            <person name="Vandepoele K."/>
            <person name="Ploug H."/>
            <person name="Bruchert V."/>
            <person name="Godhe A."/>
            <person name="Topel M."/>
        </authorList>
    </citation>
    <scope>NUCLEOTIDE SEQUENCE</scope>
    <source>
        <strain evidence="7">R05AC</strain>
    </source>
</reference>
<organism evidence="7 8">
    <name type="scientific">Skeletonema marinoi</name>
    <dbReference type="NCBI Taxonomy" id="267567"/>
    <lineage>
        <taxon>Eukaryota</taxon>
        <taxon>Sar</taxon>
        <taxon>Stramenopiles</taxon>
        <taxon>Ochrophyta</taxon>
        <taxon>Bacillariophyta</taxon>
        <taxon>Coscinodiscophyceae</taxon>
        <taxon>Thalassiosirophycidae</taxon>
        <taxon>Thalassiosirales</taxon>
        <taxon>Skeletonemataceae</taxon>
        <taxon>Skeletonema</taxon>
        <taxon>Skeletonema marinoi-dohrnii complex</taxon>
    </lineage>
</organism>
<dbReference type="PROSITE" id="PS50175">
    <property type="entry name" value="ASP_PROT_RETROV"/>
    <property type="match status" value="1"/>
</dbReference>
<dbReference type="PANTHER" id="PTHR12917">
    <property type="entry name" value="ASPARTYL PROTEASE DDI-RELATED"/>
    <property type="match status" value="1"/>
</dbReference>
<evidence type="ECO:0000313" key="7">
    <source>
        <dbReference type="EMBL" id="KAK1736633.1"/>
    </source>
</evidence>
<evidence type="ECO:0000256" key="1">
    <source>
        <dbReference type="ARBA" id="ARBA00009136"/>
    </source>
</evidence>
<feature type="region of interest" description="Disordered" evidence="5">
    <location>
        <begin position="15"/>
        <end position="38"/>
    </location>
</feature>
<dbReference type="SUPFAM" id="SSF50630">
    <property type="entry name" value="Acid proteases"/>
    <property type="match status" value="1"/>
</dbReference>
<dbReference type="InterPro" id="IPR019103">
    <property type="entry name" value="Peptidase_aspartic_DDI1-type"/>
</dbReference>
<name>A0AAD9D8I2_9STRA</name>
<dbReference type="Gene3D" id="2.40.70.10">
    <property type="entry name" value="Acid Proteases"/>
    <property type="match status" value="1"/>
</dbReference>
<protein>
    <submittedName>
        <fullName evidence="7">Aspartic peptidase, DDI1 family</fullName>
        <ecNumber evidence="7">3.4.23.-</ecNumber>
    </submittedName>
</protein>
<gene>
    <name evidence="7" type="ORF">QTG54_012655</name>
</gene>
<evidence type="ECO:0000256" key="4">
    <source>
        <dbReference type="ARBA" id="ARBA00022801"/>
    </source>
</evidence>
<dbReference type="InterPro" id="IPR021109">
    <property type="entry name" value="Peptidase_aspartic_dom_sf"/>
</dbReference>
<dbReference type="Pfam" id="PF09668">
    <property type="entry name" value="Asp_protease"/>
    <property type="match status" value="1"/>
</dbReference>
<dbReference type="AlphaFoldDB" id="A0AAD9D8I2"/>
<evidence type="ECO:0000259" key="6">
    <source>
        <dbReference type="PROSITE" id="PS50175"/>
    </source>
</evidence>
<dbReference type="GO" id="GO:0004190">
    <property type="term" value="F:aspartic-type endopeptidase activity"/>
    <property type="evidence" value="ECO:0007669"/>
    <property type="project" value="UniProtKB-KW"/>
</dbReference>
<comment type="similarity">
    <text evidence="1">Belongs to the DDI1 family.</text>
</comment>